<protein>
    <submittedName>
        <fullName evidence="3">Uncharacterized protein</fullName>
    </submittedName>
</protein>
<gene>
    <name evidence="3" type="ORF">GSTUAT00006630001</name>
</gene>
<reference evidence="3" key="1">
    <citation type="submission" date="2015-10" db="EMBL/GenBank/DDBJ databases">
        <authorList>
            <person name="Regsiter A."/>
            <person name="william w."/>
        </authorList>
    </citation>
    <scope>NUCLEOTIDE SEQUENCE</scope>
    <source>
        <strain evidence="3">Montdore</strain>
    </source>
</reference>
<dbReference type="SUPFAM" id="SSF52540">
    <property type="entry name" value="P-loop containing nucleoside triphosphate hydrolases"/>
    <property type="match status" value="1"/>
</dbReference>
<dbReference type="Gene3D" id="1.25.40.10">
    <property type="entry name" value="Tetratricopeptide repeat domain"/>
    <property type="match status" value="1"/>
</dbReference>
<name>A0A292PQ85_9PEZI</name>
<dbReference type="CDD" id="cd01120">
    <property type="entry name" value="RecA-like_superfamily"/>
    <property type="match status" value="1"/>
</dbReference>
<keyword evidence="4" id="KW-1185">Reference proteome</keyword>
<proteinExistence type="predicted"/>
<dbReference type="PANTHER" id="PTHR35205:SF1">
    <property type="entry name" value="ZU5 DOMAIN-CONTAINING PROTEIN"/>
    <property type="match status" value="1"/>
</dbReference>
<dbReference type="Pfam" id="PF25000">
    <property type="entry name" value="DUF7779"/>
    <property type="match status" value="1"/>
</dbReference>
<dbReference type="EMBL" id="LN891089">
    <property type="protein sequence ID" value="CUS09284.1"/>
    <property type="molecule type" value="Genomic_DNA"/>
</dbReference>
<dbReference type="InterPro" id="IPR056681">
    <property type="entry name" value="DUF7779"/>
</dbReference>
<dbReference type="Pfam" id="PF00931">
    <property type="entry name" value="NB-ARC"/>
    <property type="match status" value="1"/>
</dbReference>
<evidence type="ECO:0000259" key="1">
    <source>
        <dbReference type="Pfam" id="PF00931"/>
    </source>
</evidence>
<feature type="non-terminal residue" evidence="3">
    <location>
        <position position="1"/>
    </location>
</feature>
<feature type="domain" description="DUF7779" evidence="2">
    <location>
        <begin position="339"/>
        <end position="415"/>
    </location>
</feature>
<dbReference type="Gene3D" id="3.40.50.300">
    <property type="entry name" value="P-loop containing nucleotide triphosphate hydrolases"/>
    <property type="match status" value="1"/>
</dbReference>
<evidence type="ECO:0000313" key="4">
    <source>
        <dbReference type="Proteomes" id="UP001412239"/>
    </source>
</evidence>
<evidence type="ECO:0000259" key="2">
    <source>
        <dbReference type="Pfam" id="PF25000"/>
    </source>
</evidence>
<dbReference type="InterPro" id="IPR027417">
    <property type="entry name" value="P-loop_NTPase"/>
</dbReference>
<dbReference type="Pfam" id="PF13424">
    <property type="entry name" value="TPR_12"/>
    <property type="match status" value="1"/>
</dbReference>
<dbReference type="GO" id="GO:0043531">
    <property type="term" value="F:ADP binding"/>
    <property type="evidence" value="ECO:0007669"/>
    <property type="project" value="InterPro"/>
</dbReference>
<dbReference type="Proteomes" id="UP001412239">
    <property type="component" value="Unassembled WGS sequence"/>
</dbReference>
<dbReference type="SUPFAM" id="SSF48452">
    <property type="entry name" value="TPR-like"/>
    <property type="match status" value="1"/>
</dbReference>
<dbReference type="AlphaFoldDB" id="A0A292PQ85"/>
<dbReference type="InterPro" id="IPR011990">
    <property type="entry name" value="TPR-like_helical_dom_sf"/>
</dbReference>
<accession>A0A292PQ85</accession>
<evidence type="ECO:0000313" key="3">
    <source>
        <dbReference type="EMBL" id="CUS09284.1"/>
    </source>
</evidence>
<organism evidence="3 4">
    <name type="scientific">Tuber aestivum</name>
    <name type="common">summer truffle</name>
    <dbReference type="NCBI Taxonomy" id="59557"/>
    <lineage>
        <taxon>Eukaryota</taxon>
        <taxon>Fungi</taxon>
        <taxon>Dikarya</taxon>
        <taxon>Ascomycota</taxon>
        <taxon>Pezizomycotina</taxon>
        <taxon>Pezizomycetes</taxon>
        <taxon>Pezizales</taxon>
        <taxon>Tuberaceae</taxon>
        <taxon>Tuber</taxon>
    </lineage>
</organism>
<dbReference type="PANTHER" id="PTHR35205">
    <property type="entry name" value="NB-ARC AND TPR DOMAIN PROTEIN"/>
    <property type="match status" value="1"/>
</dbReference>
<sequence length="541" mass="60827">MDRKMQGYVRGDFSGNSGDHNVIGSFNNNNAYTSYLNSASNHGTIYQGCVFGAEGRVEGETGPYRIIPYRRNRKFTGRKDLLESIKRIYSHNDHTRIALHGLGGSGKTQIALEYAYQRASEVDCHVFWVQGSGVLKFIEGFKAIAQHVRIPLTSAEMEQEELLTSIKRWFEGPDGGDWILVIDNADNEEDFIGNSGPISKFVPQGPRGTLIITTRSVRVASWQDCERIGVGEMGEDEATALFSKRYGNGNRLGEEEKEATALILGSLHHIPLAIVGAAAFMTETQTPPSEYWTIFRGSDEQAKRLLLQPFCEIQREADMTESILATYFITFDRITRQMPLAAELLRLIAFLDRQNIPEELLNQSGLGGADDPIEFRQATGKLLGFSLVTTVKTQDKTFYELHRLVQLSLQVYLPTEELNRWRATALGVVSRHFPCHWNTWRDVSSAYIPHALAILRGLLEDIEGSLRSNNSIVLEAFDCLALALRYRGKYDESEAVNRRALEGREKIRGPDHPDTLTSVNNLAIVLRSQGKYDESEAMNRR</sequence>
<dbReference type="InterPro" id="IPR002182">
    <property type="entry name" value="NB-ARC"/>
</dbReference>
<feature type="domain" description="NB-ARC" evidence="1">
    <location>
        <begin position="82"/>
        <end position="245"/>
    </location>
</feature>